<dbReference type="EMBL" id="JABFTP020000042">
    <property type="protein sequence ID" value="KAL3270925.1"/>
    <property type="molecule type" value="Genomic_DNA"/>
</dbReference>
<proteinExistence type="predicted"/>
<gene>
    <name evidence="1" type="ORF">HHI36_021431</name>
</gene>
<reference evidence="1 2" key="1">
    <citation type="journal article" date="2021" name="BMC Biol.">
        <title>Horizontally acquired antibacterial genes associated with adaptive radiation of ladybird beetles.</title>
        <authorList>
            <person name="Li H.S."/>
            <person name="Tang X.F."/>
            <person name="Huang Y.H."/>
            <person name="Xu Z.Y."/>
            <person name="Chen M.L."/>
            <person name="Du X.Y."/>
            <person name="Qiu B.Y."/>
            <person name="Chen P.T."/>
            <person name="Zhang W."/>
            <person name="Slipinski A."/>
            <person name="Escalona H.E."/>
            <person name="Waterhouse R.M."/>
            <person name="Zwick A."/>
            <person name="Pang H."/>
        </authorList>
    </citation>
    <scope>NUCLEOTIDE SEQUENCE [LARGE SCALE GENOMIC DNA]</scope>
    <source>
        <strain evidence="1">SYSU2018</strain>
    </source>
</reference>
<comment type="caution">
    <text evidence="1">The sequence shown here is derived from an EMBL/GenBank/DDBJ whole genome shotgun (WGS) entry which is preliminary data.</text>
</comment>
<evidence type="ECO:0000313" key="1">
    <source>
        <dbReference type="EMBL" id="KAL3270925.1"/>
    </source>
</evidence>
<sequence length="145" mass="16702">MISQRDTRKILREYVCCGVMLFVSPCILSLRKPDKITENSRCAFFTNGKAQHTLRECREMRRLVGTTNQNGKVVEGLRIRKSGPRENKLCRKKLFLKTPANRYTICTLGGIKFGASTNGRQNSDIFLLFVYESATAFRENNRRVF</sequence>
<dbReference type="Proteomes" id="UP001516400">
    <property type="component" value="Unassembled WGS sequence"/>
</dbReference>
<keyword evidence="2" id="KW-1185">Reference proteome</keyword>
<name>A0ABD2MX52_9CUCU</name>
<accession>A0ABD2MX52</accession>
<evidence type="ECO:0000313" key="2">
    <source>
        <dbReference type="Proteomes" id="UP001516400"/>
    </source>
</evidence>
<dbReference type="AlphaFoldDB" id="A0ABD2MX52"/>
<organism evidence="1 2">
    <name type="scientific">Cryptolaemus montrouzieri</name>
    <dbReference type="NCBI Taxonomy" id="559131"/>
    <lineage>
        <taxon>Eukaryota</taxon>
        <taxon>Metazoa</taxon>
        <taxon>Ecdysozoa</taxon>
        <taxon>Arthropoda</taxon>
        <taxon>Hexapoda</taxon>
        <taxon>Insecta</taxon>
        <taxon>Pterygota</taxon>
        <taxon>Neoptera</taxon>
        <taxon>Endopterygota</taxon>
        <taxon>Coleoptera</taxon>
        <taxon>Polyphaga</taxon>
        <taxon>Cucujiformia</taxon>
        <taxon>Coccinelloidea</taxon>
        <taxon>Coccinellidae</taxon>
        <taxon>Scymninae</taxon>
        <taxon>Scymnini</taxon>
        <taxon>Cryptolaemus</taxon>
    </lineage>
</organism>
<protein>
    <submittedName>
        <fullName evidence="1">Uncharacterized protein</fullName>
    </submittedName>
</protein>